<protein>
    <recommendedName>
        <fullName evidence="3">DUF2490 domain-containing protein</fullName>
    </recommendedName>
</protein>
<keyword evidence="2" id="KW-1185">Reference proteome</keyword>
<comment type="caution">
    <text evidence="1">The sequence shown here is derived from an EMBL/GenBank/DDBJ whole genome shotgun (WGS) entry which is preliminary data.</text>
</comment>
<dbReference type="RefSeq" id="WP_323295351.1">
    <property type="nucleotide sequence ID" value="NZ_JAYFUM010000004.1"/>
</dbReference>
<evidence type="ECO:0000313" key="1">
    <source>
        <dbReference type="EMBL" id="MEA5138183.1"/>
    </source>
</evidence>
<reference evidence="1 2" key="1">
    <citation type="submission" date="2023-12" db="EMBL/GenBank/DDBJ databases">
        <title>Novel species of the genus Arcicella isolated from rivers.</title>
        <authorList>
            <person name="Lu H."/>
        </authorList>
    </citation>
    <scope>NUCLEOTIDE SEQUENCE [LARGE SCALE GENOMIC DNA]</scope>
    <source>
        <strain evidence="1 2">KCTC 23307</strain>
    </source>
</reference>
<dbReference type="EMBL" id="JAYFUM010000004">
    <property type="protein sequence ID" value="MEA5138183.1"/>
    <property type="molecule type" value="Genomic_DNA"/>
</dbReference>
<evidence type="ECO:0008006" key="3">
    <source>
        <dbReference type="Google" id="ProtNLM"/>
    </source>
</evidence>
<proteinExistence type="predicted"/>
<organism evidence="1 2">
    <name type="scientific">Arcicella rigui</name>
    <dbReference type="NCBI Taxonomy" id="797020"/>
    <lineage>
        <taxon>Bacteria</taxon>
        <taxon>Pseudomonadati</taxon>
        <taxon>Bacteroidota</taxon>
        <taxon>Cytophagia</taxon>
        <taxon>Cytophagales</taxon>
        <taxon>Flectobacillaceae</taxon>
        <taxon>Arcicella</taxon>
    </lineage>
</organism>
<dbReference type="Proteomes" id="UP001302949">
    <property type="component" value="Unassembled WGS sequence"/>
</dbReference>
<sequence length="254" mass="28554">MNYFKISIIAIATFFTQTIYAQQDSTKAISTFSGSVGVTNNGFSIIPTFSLNKPAAIMNFSWRKNRFSFNPDIRLVTDASKGGFIFWFRYQLVQQKKFGLRVSAHPAFSLVKRTVNDNGTSTEITEMLRFLAYEIAPNYQLTPHLNLSAVYLQGNGLQKHGPQLTQVLFLNASISNVNLGKALRLNFTPSVYFLNTDGYTGNYLAATAGLSKKGFPFALQYTINQTFTSDVPGNKDFMWNVLLSYNFSKNFKKI</sequence>
<accession>A0ABU5Q5R4</accession>
<name>A0ABU5Q5R4_9BACT</name>
<evidence type="ECO:0000313" key="2">
    <source>
        <dbReference type="Proteomes" id="UP001302949"/>
    </source>
</evidence>
<gene>
    <name evidence="1" type="ORF">VB248_03525</name>
</gene>